<gene>
    <name evidence="4" type="ORF">BC343_19385</name>
</gene>
<accession>A0A1S9P6L3</accession>
<protein>
    <submittedName>
        <fullName evidence="4">Histidine kinase</fullName>
    </submittedName>
</protein>
<dbReference type="InterPro" id="IPR011006">
    <property type="entry name" value="CheY-like_superfamily"/>
</dbReference>
<sequence length="120" mass="13108">MAKKILAIDDDKDILTILDIIFNEEGYDLVLMNTGATTEQIAVLHPDIILMDVRIEGFDRTGAEICAAIKAELAIAEIPVLLLSAEDRLGQLAEKCGADGYVSKPFDIDSLVSKVREFVT</sequence>
<evidence type="ECO:0000313" key="4">
    <source>
        <dbReference type="EMBL" id="OOQ56594.1"/>
    </source>
</evidence>
<dbReference type="Pfam" id="PF00072">
    <property type="entry name" value="Response_reg"/>
    <property type="match status" value="1"/>
</dbReference>
<dbReference type="RefSeq" id="WP_078351557.1">
    <property type="nucleotide sequence ID" value="NZ_MBTF01000039.1"/>
</dbReference>
<evidence type="ECO:0000259" key="3">
    <source>
        <dbReference type="PROSITE" id="PS50110"/>
    </source>
</evidence>
<feature type="modified residue" description="4-aspartylphosphate" evidence="2">
    <location>
        <position position="52"/>
    </location>
</feature>
<dbReference type="PANTHER" id="PTHR44591">
    <property type="entry name" value="STRESS RESPONSE REGULATOR PROTEIN 1"/>
    <property type="match status" value="1"/>
</dbReference>
<dbReference type="OrthoDB" id="710898at2"/>
<dbReference type="AlphaFoldDB" id="A0A1S9P6L3"/>
<keyword evidence="4" id="KW-0418">Kinase</keyword>
<dbReference type="STRING" id="1792845.BC343_19385"/>
<evidence type="ECO:0000256" key="1">
    <source>
        <dbReference type="ARBA" id="ARBA00022553"/>
    </source>
</evidence>
<proteinExistence type="predicted"/>
<organism evidence="4 5">
    <name type="scientific">Mucilaginibacter pedocola</name>
    <dbReference type="NCBI Taxonomy" id="1792845"/>
    <lineage>
        <taxon>Bacteria</taxon>
        <taxon>Pseudomonadati</taxon>
        <taxon>Bacteroidota</taxon>
        <taxon>Sphingobacteriia</taxon>
        <taxon>Sphingobacteriales</taxon>
        <taxon>Sphingobacteriaceae</taxon>
        <taxon>Mucilaginibacter</taxon>
    </lineage>
</organism>
<comment type="caution">
    <text evidence="4">The sequence shown here is derived from an EMBL/GenBank/DDBJ whole genome shotgun (WGS) entry which is preliminary data.</text>
</comment>
<feature type="domain" description="Response regulatory" evidence="3">
    <location>
        <begin position="4"/>
        <end position="119"/>
    </location>
</feature>
<dbReference type="SMART" id="SM00448">
    <property type="entry name" value="REC"/>
    <property type="match status" value="1"/>
</dbReference>
<dbReference type="InterPro" id="IPR050595">
    <property type="entry name" value="Bact_response_regulator"/>
</dbReference>
<evidence type="ECO:0000256" key="2">
    <source>
        <dbReference type="PROSITE-ProRule" id="PRU00169"/>
    </source>
</evidence>
<dbReference type="GO" id="GO:0016301">
    <property type="term" value="F:kinase activity"/>
    <property type="evidence" value="ECO:0007669"/>
    <property type="project" value="UniProtKB-KW"/>
</dbReference>
<dbReference type="PROSITE" id="PS50110">
    <property type="entry name" value="RESPONSE_REGULATORY"/>
    <property type="match status" value="1"/>
</dbReference>
<dbReference type="PANTHER" id="PTHR44591:SF3">
    <property type="entry name" value="RESPONSE REGULATORY DOMAIN-CONTAINING PROTEIN"/>
    <property type="match status" value="1"/>
</dbReference>
<keyword evidence="4" id="KW-0808">Transferase</keyword>
<dbReference type="EMBL" id="MBTF01000039">
    <property type="protein sequence ID" value="OOQ56594.1"/>
    <property type="molecule type" value="Genomic_DNA"/>
</dbReference>
<keyword evidence="1 2" id="KW-0597">Phosphoprotein</keyword>
<dbReference type="Proteomes" id="UP000189739">
    <property type="component" value="Unassembled WGS sequence"/>
</dbReference>
<name>A0A1S9P6L3_9SPHI</name>
<keyword evidence="5" id="KW-1185">Reference proteome</keyword>
<dbReference type="InterPro" id="IPR001789">
    <property type="entry name" value="Sig_transdc_resp-reg_receiver"/>
</dbReference>
<reference evidence="4 5" key="1">
    <citation type="submission" date="2016-07" db="EMBL/GenBank/DDBJ databases">
        <title>Genomic analysis of zinc-resistant bacterium Mucilaginibacter pedocola TBZ30.</title>
        <authorList>
            <person name="Huang J."/>
            <person name="Tang J."/>
        </authorList>
    </citation>
    <scope>NUCLEOTIDE SEQUENCE [LARGE SCALE GENOMIC DNA]</scope>
    <source>
        <strain evidence="4 5">TBZ30</strain>
    </source>
</reference>
<dbReference type="SUPFAM" id="SSF52172">
    <property type="entry name" value="CheY-like"/>
    <property type="match status" value="1"/>
</dbReference>
<dbReference type="Gene3D" id="3.40.50.2300">
    <property type="match status" value="1"/>
</dbReference>
<evidence type="ECO:0000313" key="5">
    <source>
        <dbReference type="Proteomes" id="UP000189739"/>
    </source>
</evidence>
<dbReference type="GO" id="GO:0000160">
    <property type="term" value="P:phosphorelay signal transduction system"/>
    <property type="evidence" value="ECO:0007669"/>
    <property type="project" value="InterPro"/>
</dbReference>